<evidence type="ECO:0000313" key="3">
    <source>
        <dbReference type="Proteomes" id="UP000675881"/>
    </source>
</evidence>
<accession>A0A7R8CPB0</accession>
<feature type="region of interest" description="Disordered" evidence="1">
    <location>
        <begin position="46"/>
        <end position="93"/>
    </location>
</feature>
<keyword evidence="3" id="KW-1185">Reference proteome</keyword>
<organism evidence="2 3">
    <name type="scientific">Lepeophtheirus salmonis</name>
    <name type="common">Salmon louse</name>
    <name type="synonym">Caligus salmonis</name>
    <dbReference type="NCBI Taxonomy" id="72036"/>
    <lineage>
        <taxon>Eukaryota</taxon>
        <taxon>Metazoa</taxon>
        <taxon>Ecdysozoa</taxon>
        <taxon>Arthropoda</taxon>
        <taxon>Crustacea</taxon>
        <taxon>Multicrustacea</taxon>
        <taxon>Hexanauplia</taxon>
        <taxon>Copepoda</taxon>
        <taxon>Siphonostomatoida</taxon>
        <taxon>Caligidae</taxon>
        <taxon>Lepeophtheirus</taxon>
    </lineage>
</organism>
<evidence type="ECO:0000256" key="1">
    <source>
        <dbReference type="SAM" id="MobiDB-lite"/>
    </source>
</evidence>
<proteinExistence type="predicted"/>
<dbReference type="OrthoDB" id="6355173at2759"/>
<gene>
    <name evidence="2" type="ORF">LSAA_7599</name>
</gene>
<protein>
    <submittedName>
        <fullName evidence="2">(salmon louse) hypothetical protein</fullName>
    </submittedName>
</protein>
<sequence length="156" mass="17021">MREDSINLDPLTMVLSFISIINIIQTDPCFQPQPILLRIQGAMPQTTMSSSSTSGINSHSTSNNPPSQPSNLLNPLSGGGGITTGGPSDQFGHCPKAREGPALGCNFCWNTTDINGRILRRKTKYHCPECQANLCIVPCFQSYHEALEKEDRQSQT</sequence>
<name>A0A7R8CPB0_LEPSM</name>
<reference evidence="2" key="1">
    <citation type="submission" date="2021-02" db="EMBL/GenBank/DDBJ databases">
        <authorList>
            <person name="Bekaert M."/>
        </authorList>
    </citation>
    <scope>NUCLEOTIDE SEQUENCE</scope>
    <source>
        <strain evidence="2">IoA-00</strain>
    </source>
</reference>
<feature type="compositionally biased region" description="Low complexity" evidence="1">
    <location>
        <begin position="46"/>
        <end position="76"/>
    </location>
</feature>
<dbReference type="Proteomes" id="UP000675881">
    <property type="component" value="Chromosome 3"/>
</dbReference>
<evidence type="ECO:0000313" key="2">
    <source>
        <dbReference type="EMBL" id="CAF2883826.1"/>
    </source>
</evidence>
<dbReference type="EMBL" id="HG994582">
    <property type="protein sequence ID" value="CAF2883826.1"/>
    <property type="molecule type" value="Genomic_DNA"/>
</dbReference>
<dbReference type="AlphaFoldDB" id="A0A7R8CPB0"/>